<dbReference type="InterPro" id="IPR003864">
    <property type="entry name" value="CSC1/OSCA1-like_7TM"/>
</dbReference>
<evidence type="ECO:0000256" key="7">
    <source>
        <dbReference type="SAM" id="MobiDB-lite"/>
    </source>
</evidence>
<evidence type="ECO:0000256" key="4">
    <source>
        <dbReference type="ARBA" id="ARBA00022692"/>
    </source>
</evidence>
<dbReference type="RefSeq" id="XP_007744473.1">
    <property type="nucleotide sequence ID" value="XM_007746283.1"/>
</dbReference>
<dbReference type="EMBL" id="AMGX01000008">
    <property type="protein sequence ID" value="EXJ70694.1"/>
    <property type="molecule type" value="Genomic_DNA"/>
</dbReference>
<dbReference type="Proteomes" id="UP000019471">
    <property type="component" value="Unassembled WGS sequence"/>
</dbReference>
<accession>W9XK00</accession>
<comment type="caution">
    <text evidence="13">The sequence shown here is derived from an EMBL/GenBank/DDBJ whole genome shotgun (WGS) entry which is preliminary data.</text>
</comment>
<dbReference type="GO" id="GO:0005227">
    <property type="term" value="F:calcium-activated cation channel activity"/>
    <property type="evidence" value="ECO:0007669"/>
    <property type="project" value="InterPro"/>
</dbReference>
<keyword evidence="3" id="KW-0813">Transport</keyword>
<feature type="domain" description="10TM putative phosphate transporter extracellular tail" evidence="10">
    <location>
        <begin position="753"/>
        <end position="843"/>
    </location>
</feature>
<feature type="region of interest" description="Disordered" evidence="7">
    <location>
        <begin position="262"/>
        <end position="293"/>
    </location>
</feature>
<feature type="transmembrane region" description="Helical" evidence="8">
    <location>
        <begin position="437"/>
        <end position="461"/>
    </location>
</feature>
<keyword evidence="14" id="KW-1185">Reference proteome</keyword>
<dbReference type="GeneID" id="19190400"/>
<protein>
    <recommendedName>
        <fullName evidence="15">DUF221-domain-containing protein</fullName>
    </recommendedName>
</protein>
<keyword evidence="5 8" id="KW-1133">Transmembrane helix</keyword>
<evidence type="ECO:0000256" key="1">
    <source>
        <dbReference type="ARBA" id="ARBA00004141"/>
    </source>
</evidence>
<evidence type="ECO:0000259" key="11">
    <source>
        <dbReference type="Pfam" id="PF13967"/>
    </source>
</evidence>
<keyword evidence="4 8" id="KW-0812">Transmembrane</keyword>
<dbReference type="PANTHER" id="PTHR13018:SF26">
    <property type="entry name" value="DOMAIN PROTEIN, PUTATIVE (AFU_ORTHOLOGUE AFUA_5G10920)-RELATED"/>
    <property type="match status" value="1"/>
</dbReference>
<evidence type="ECO:0000313" key="14">
    <source>
        <dbReference type="Proteomes" id="UP000019471"/>
    </source>
</evidence>
<dbReference type="Pfam" id="PF02714">
    <property type="entry name" value="RSN1_7TM"/>
    <property type="match status" value="1"/>
</dbReference>
<dbReference type="Pfam" id="PF13967">
    <property type="entry name" value="RSN1_TM"/>
    <property type="match status" value="1"/>
</dbReference>
<gene>
    <name evidence="13" type="ORF">A1O5_05684</name>
</gene>
<evidence type="ECO:0008006" key="15">
    <source>
        <dbReference type="Google" id="ProtNLM"/>
    </source>
</evidence>
<evidence type="ECO:0000259" key="12">
    <source>
        <dbReference type="Pfam" id="PF14703"/>
    </source>
</evidence>
<comment type="similarity">
    <text evidence="2">Belongs to the CSC1 (TC 1.A.17) family.</text>
</comment>
<dbReference type="Pfam" id="PF14703">
    <property type="entry name" value="PHM7_cyt"/>
    <property type="match status" value="1"/>
</dbReference>
<dbReference type="PANTHER" id="PTHR13018">
    <property type="entry name" value="PROBABLE MEMBRANE PROTEIN DUF221-RELATED"/>
    <property type="match status" value="1"/>
</dbReference>
<reference evidence="13 14" key="1">
    <citation type="submission" date="2013-03" db="EMBL/GenBank/DDBJ databases">
        <title>The Genome Sequence of Cladophialophora psammophila CBS 110553.</title>
        <authorList>
            <consortium name="The Broad Institute Genomics Platform"/>
            <person name="Cuomo C."/>
            <person name="de Hoog S."/>
            <person name="Gorbushina A."/>
            <person name="Walker B."/>
            <person name="Young S.K."/>
            <person name="Zeng Q."/>
            <person name="Gargeya S."/>
            <person name="Fitzgerald M."/>
            <person name="Haas B."/>
            <person name="Abouelleil A."/>
            <person name="Allen A.W."/>
            <person name="Alvarado L."/>
            <person name="Arachchi H.M."/>
            <person name="Berlin A.M."/>
            <person name="Chapman S.B."/>
            <person name="Gainer-Dewar J."/>
            <person name="Goldberg J."/>
            <person name="Griggs A."/>
            <person name="Gujja S."/>
            <person name="Hansen M."/>
            <person name="Howarth C."/>
            <person name="Imamovic A."/>
            <person name="Ireland A."/>
            <person name="Larimer J."/>
            <person name="McCowan C."/>
            <person name="Murphy C."/>
            <person name="Pearson M."/>
            <person name="Poon T.W."/>
            <person name="Priest M."/>
            <person name="Roberts A."/>
            <person name="Saif S."/>
            <person name="Shea T."/>
            <person name="Sisk P."/>
            <person name="Sykes S."/>
            <person name="Wortman J."/>
            <person name="Nusbaum C."/>
            <person name="Birren B."/>
        </authorList>
    </citation>
    <scope>NUCLEOTIDE SEQUENCE [LARGE SCALE GENOMIC DNA]</scope>
    <source>
        <strain evidence="13 14">CBS 110553</strain>
    </source>
</reference>
<dbReference type="HOGENOM" id="CLU_002458_2_1_1"/>
<organism evidence="13 14">
    <name type="scientific">Cladophialophora psammophila CBS 110553</name>
    <dbReference type="NCBI Taxonomy" id="1182543"/>
    <lineage>
        <taxon>Eukaryota</taxon>
        <taxon>Fungi</taxon>
        <taxon>Dikarya</taxon>
        <taxon>Ascomycota</taxon>
        <taxon>Pezizomycotina</taxon>
        <taxon>Eurotiomycetes</taxon>
        <taxon>Chaetothyriomycetidae</taxon>
        <taxon>Chaetothyriales</taxon>
        <taxon>Herpotrichiellaceae</taxon>
        <taxon>Cladophialophora</taxon>
    </lineage>
</organism>
<dbReference type="InterPro" id="IPR032880">
    <property type="entry name" value="CSC1/OSCA1-like_N"/>
</dbReference>
<feature type="region of interest" description="Disordered" evidence="7">
    <location>
        <begin position="1"/>
        <end position="20"/>
    </location>
</feature>
<feature type="domain" description="CSC1/OSCA1-like N-terminal transmembrane" evidence="11">
    <location>
        <begin position="28"/>
        <end position="176"/>
    </location>
</feature>
<dbReference type="InterPro" id="IPR022257">
    <property type="entry name" value="PHM7_ext"/>
</dbReference>
<evidence type="ECO:0000256" key="8">
    <source>
        <dbReference type="SAM" id="Phobius"/>
    </source>
</evidence>
<evidence type="ECO:0000256" key="5">
    <source>
        <dbReference type="ARBA" id="ARBA00022989"/>
    </source>
</evidence>
<evidence type="ECO:0000259" key="9">
    <source>
        <dbReference type="Pfam" id="PF02714"/>
    </source>
</evidence>
<evidence type="ECO:0000259" key="10">
    <source>
        <dbReference type="Pfam" id="PF12621"/>
    </source>
</evidence>
<feature type="transmembrane region" description="Helical" evidence="8">
    <location>
        <begin position="108"/>
        <end position="127"/>
    </location>
</feature>
<dbReference type="InterPro" id="IPR027815">
    <property type="entry name" value="CSC1/OSCA1-like_cyt"/>
</dbReference>
<evidence type="ECO:0000256" key="3">
    <source>
        <dbReference type="ARBA" id="ARBA00022448"/>
    </source>
</evidence>
<feature type="compositionally biased region" description="Basic and acidic residues" evidence="7">
    <location>
        <begin position="804"/>
        <end position="821"/>
    </location>
</feature>
<sequence length="858" mass="96217">MDALKDKASKTPGSGGHRNPHSTSFAAIGAALIPTAITAAVFLLAFVSVRWRYRNIYAPRTYFRTINHKDRTPSSSHTSVSWWHDFRALDDKFVLRHSSLEAYLFLRFLRLTVLICVVGCCLTWPILFPINATGGGGATQLDRISFSNVADGRRLYAHAVVAWVFFGFIILLVTRERLFVMGLRQAYQTIPVNATRLSSRVVLYLNVPPEGLQERNLRRYFGGYAVKSWVVSNMSHLEKVVHKRDSKIDELEGLELKLLKNANRSKDDAPEDNDASSSQLPKPGGGVHRPKHRSKYLVGEEIDSISRLREDITNLVSDVDQVRQADSSAPGKRTGAIFVEFKDQVSAHQAFQQVRHPSPLTLQPKYIGIQPKEVIWQNLNLDPSLRITYSYIAIALGVATIIFWSIPVGIIGTISNINYLAHKFHFLRFINNLPAPILGLLTGLVPPLLLSSVVSYVPYLFQYVATLSGQPTSKSAVEWAQTWYFTFQVVQVFLITTFSSGAAALATKVANQPTTVPTLLAKNLPKASNFYLTYFIVQGLGTASKNILNYSDLFSFLFFYHVMNKTPRQKFNTYAQMKGISWFNVYPKFTNLAVIAIAYSCIAPLVLGFAAIGLFLFYLSYKYNLLYVIQVKTETRGESYTRSLQHLMTGVYLAELCLIGLFGIKKVAGPSTLMTVLLVVTALYHMTVNQYLSPLEKYMPVNVLSDEDEEQPLLRDDDVDTGSRANQADQLLVYRLGSGKVPAVLLDPLASLLEPRIFASQETLRPWLQDPEGESEELNSYNDEQLKNAYLLPAMTSKTPKVWLPKDRKGLSKHEVNENEKAGLPSTDEGAELGPSNEILWNHDDFTTVPIFKQAVRY</sequence>
<proteinExistence type="inferred from homology"/>
<feature type="transmembrane region" description="Helical" evidence="8">
    <location>
        <begin position="482"/>
        <end position="506"/>
    </location>
</feature>
<dbReference type="GO" id="GO:0005886">
    <property type="term" value="C:plasma membrane"/>
    <property type="evidence" value="ECO:0007669"/>
    <property type="project" value="TreeGrafter"/>
</dbReference>
<evidence type="ECO:0000256" key="2">
    <source>
        <dbReference type="ARBA" id="ARBA00007779"/>
    </source>
</evidence>
<feature type="transmembrane region" description="Helical" evidence="8">
    <location>
        <begin position="671"/>
        <end position="692"/>
    </location>
</feature>
<dbReference type="OrthoDB" id="1076608at2759"/>
<feature type="region of interest" description="Disordered" evidence="7">
    <location>
        <begin position="804"/>
        <end position="836"/>
    </location>
</feature>
<keyword evidence="6 8" id="KW-0472">Membrane</keyword>
<dbReference type="AlphaFoldDB" id="W9XK00"/>
<feature type="domain" description="CSC1/OSCA1-like 7TM region" evidence="9">
    <location>
        <begin position="390"/>
        <end position="662"/>
    </location>
</feature>
<feature type="transmembrane region" description="Helical" evidence="8">
    <location>
        <begin position="155"/>
        <end position="174"/>
    </location>
</feature>
<feature type="domain" description="CSC1/OSCA1-like cytosolic" evidence="12">
    <location>
        <begin position="199"/>
        <end position="378"/>
    </location>
</feature>
<feature type="transmembrane region" description="Helical" evidence="8">
    <location>
        <begin position="25"/>
        <end position="47"/>
    </location>
</feature>
<evidence type="ECO:0000256" key="6">
    <source>
        <dbReference type="ARBA" id="ARBA00023136"/>
    </source>
</evidence>
<comment type="subcellular location">
    <subcellularLocation>
        <location evidence="1">Membrane</location>
        <topology evidence="1">Multi-pass membrane protein</topology>
    </subcellularLocation>
</comment>
<dbReference type="eggNOG" id="KOG1134">
    <property type="taxonomic scope" value="Eukaryota"/>
</dbReference>
<evidence type="ECO:0000313" key="13">
    <source>
        <dbReference type="EMBL" id="EXJ70694.1"/>
    </source>
</evidence>
<name>W9XK00_9EURO</name>
<dbReference type="Pfam" id="PF12621">
    <property type="entry name" value="PHM7_ext"/>
    <property type="match status" value="1"/>
</dbReference>
<dbReference type="InterPro" id="IPR045122">
    <property type="entry name" value="Csc1-like"/>
</dbReference>
<feature type="transmembrane region" description="Helical" evidence="8">
    <location>
        <begin position="391"/>
        <end position="417"/>
    </location>
</feature>
<feature type="transmembrane region" description="Helical" evidence="8">
    <location>
        <begin position="592"/>
        <end position="618"/>
    </location>
</feature>